<dbReference type="GO" id="GO:0007165">
    <property type="term" value="P:signal transduction"/>
    <property type="evidence" value="ECO:0000318"/>
    <property type="project" value="GO_Central"/>
</dbReference>
<dbReference type="Proteomes" id="UP000001555">
    <property type="component" value="Unassembled WGS sequence"/>
</dbReference>
<dbReference type="VEuPathDB" id="VectorBase:ISCP_001210"/>
<dbReference type="InterPro" id="IPR003598">
    <property type="entry name" value="Ig_sub2"/>
</dbReference>
<dbReference type="SMART" id="SM00408">
    <property type="entry name" value="IGc2"/>
    <property type="match status" value="2"/>
</dbReference>
<dbReference type="VEuPathDB" id="VectorBase:ISCP_009474"/>
<dbReference type="Pfam" id="PF07679">
    <property type="entry name" value="I-set"/>
    <property type="match status" value="1"/>
</dbReference>
<dbReference type="OrthoDB" id="8626508at2759"/>
<dbReference type="HOGENOM" id="CLU_010559_0_0_1"/>
<dbReference type="EMBL" id="ABJB010699982">
    <property type="status" value="NOT_ANNOTATED_CDS"/>
    <property type="molecule type" value="Genomic_DNA"/>
</dbReference>
<dbReference type="InterPro" id="IPR013098">
    <property type="entry name" value="Ig_I-set"/>
</dbReference>
<dbReference type="STRING" id="6945.B7Q3V3"/>
<dbReference type="InterPro" id="IPR050605">
    <property type="entry name" value="Olfactomedin-like_domain"/>
</dbReference>
<keyword evidence="17" id="KW-1185">Reference proteome</keyword>
<keyword evidence="8" id="KW-1015">Disulfide bond</keyword>
<dbReference type="GO" id="GO:0005615">
    <property type="term" value="C:extracellular space"/>
    <property type="evidence" value="ECO:0000318"/>
    <property type="project" value="GO_Central"/>
</dbReference>
<feature type="domain" description="Olfactomedin-like" evidence="14">
    <location>
        <begin position="453"/>
        <end position="707"/>
    </location>
</feature>
<dbReference type="InterPro" id="IPR003599">
    <property type="entry name" value="Ig_sub"/>
</dbReference>
<dbReference type="VEuPathDB" id="VectorBase:ISCW021721"/>
<evidence type="ECO:0000256" key="7">
    <source>
        <dbReference type="ARBA" id="ARBA00023136"/>
    </source>
</evidence>
<organism>
    <name type="scientific">Ixodes scapularis</name>
    <name type="common">Black-legged tick</name>
    <name type="synonym">Deer tick</name>
    <dbReference type="NCBI Taxonomy" id="6945"/>
    <lineage>
        <taxon>Eukaryota</taxon>
        <taxon>Metazoa</taxon>
        <taxon>Ecdysozoa</taxon>
        <taxon>Arthropoda</taxon>
        <taxon>Chelicerata</taxon>
        <taxon>Arachnida</taxon>
        <taxon>Acari</taxon>
        <taxon>Parasitiformes</taxon>
        <taxon>Ixodida</taxon>
        <taxon>Ixodoidea</taxon>
        <taxon>Ixodidae</taxon>
        <taxon>Ixodinae</taxon>
        <taxon>Ixodes</taxon>
    </lineage>
</organism>
<dbReference type="PaxDb" id="6945-B7Q3V3"/>
<evidence type="ECO:0000256" key="12">
    <source>
        <dbReference type="SAM" id="MobiDB-lite"/>
    </source>
</evidence>
<feature type="domain" description="Ig-like" evidence="13">
    <location>
        <begin position="283"/>
        <end position="376"/>
    </location>
</feature>
<dbReference type="InterPro" id="IPR036179">
    <property type="entry name" value="Ig-like_dom_sf"/>
</dbReference>
<feature type="region of interest" description="Disordered" evidence="12">
    <location>
        <begin position="14"/>
        <end position="117"/>
    </location>
</feature>
<dbReference type="VEuPathDB" id="VectorBase:ISCI021721"/>
<proteinExistence type="predicted"/>
<dbReference type="EMBL" id="ABJB010898017">
    <property type="status" value="NOT_ANNOTATED_CDS"/>
    <property type="molecule type" value="Genomic_DNA"/>
</dbReference>
<dbReference type="PANTHER" id="PTHR23192:SF85">
    <property type="entry name" value="GLIOMEDIN"/>
    <property type="match status" value="1"/>
</dbReference>
<feature type="non-terminal residue" evidence="15">
    <location>
        <position position="707"/>
    </location>
</feature>
<gene>
    <name evidence="15" type="ORF">IscW_ISCW021721</name>
</gene>
<feature type="domain" description="Ig-like" evidence="13">
    <location>
        <begin position="188"/>
        <end position="280"/>
    </location>
</feature>
<dbReference type="EMBL" id="ABJB010810678">
    <property type="status" value="NOT_ANNOTATED_CDS"/>
    <property type="molecule type" value="Genomic_DNA"/>
</dbReference>
<dbReference type="SUPFAM" id="SSF48726">
    <property type="entry name" value="Immunoglobulin"/>
    <property type="match status" value="2"/>
</dbReference>
<dbReference type="EMBL" id="DS852053">
    <property type="protein sequence ID" value="EEC13525.1"/>
    <property type="molecule type" value="Genomic_DNA"/>
</dbReference>
<dbReference type="SMART" id="SM00409">
    <property type="entry name" value="IG"/>
    <property type="match status" value="2"/>
</dbReference>
<accession>B7Q3V3</accession>
<dbReference type="Pfam" id="PF01391">
    <property type="entry name" value="Collagen"/>
    <property type="match status" value="1"/>
</dbReference>
<evidence type="ECO:0000256" key="11">
    <source>
        <dbReference type="PROSITE-ProRule" id="PRU00446"/>
    </source>
</evidence>
<reference evidence="16" key="2">
    <citation type="submission" date="2020-05" db="UniProtKB">
        <authorList>
            <consortium name="EnsemblMetazoa"/>
        </authorList>
    </citation>
    <scope>IDENTIFICATION</scope>
    <source>
        <strain evidence="16">wikel</strain>
    </source>
</reference>
<evidence type="ECO:0000259" key="13">
    <source>
        <dbReference type="PROSITE" id="PS50835"/>
    </source>
</evidence>
<dbReference type="Gene3D" id="2.60.40.10">
    <property type="entry name" value="Immunoglobulins"/>
    <property type="match status" value="2"/>
</dbReference>
<keyword evidence="9" id="KW-0325">Glycoprotein</keyword>
<sequence length="707" mass="76914">VPVLEEFCFTSKEYCGPGDPGHPGKPGVPGYPGQKGDMGFRGLPGIPGSPGPEGPIGPKGQKGDTGGPGEPGAPGLDGRDGLPGPPGLDGIPGPQGPDGPRGKDGVDGTNGLPGVNGTDGVNGASCCSSIPPPPFPAKCLPGSRGKRGLPGIPGTPGIPGINAWTVESKIPTDTEQLLSKLRTINVPPSIVGSDTVQTFHVEEGKNFQLTCSATGQPRPVVTWRRTDGAAIYGNRWHESYVEDRVLNLTRISREEMGGYVCIASNGIPPTARMDVSLEVRFAPFIRIKQWAVGTEIGGWALLECVVEAFPPAVNTWMTGTGRLIEHSPKHEIKEVEEGYKALMTLNISNIESEDLGYYSCVSRNLRGQASGQLSVYGDSMRTAAGPLDQNGPWVTILNDRRNVEKEKKRADAAGSMGQATNNQLAKWHIHICIYNALNCCKPLRKKYAADIAECLMTRRSIQRVGKPVLYRQSTSRWTNWMRDSESLGPDVFYVANGEDRTALLEFPSKAAFRNGSDPRILKLPTPAHGNAQVVYNGSFYYHQNDTNQIVRVALSGPGRGRLGLEDVAFRNDSYLYTNQAGNYVNILADENGLWIIYSSRRSNNTMVLKVDEQSFRPEFIWNLTLDHRKVGKLFVVCGVLYGINSLTEHRTELGFAYDLYTESLLEGVRLNFSNPFGNTTFLSYNPGDGSLYSTDDQHQLLYPLLFN</sequence>
<reference evidence="15 17" key="1">
    <citation type="submission" date="2008-03" db="EMBL/GenBank/DDBJ databases">
        <title>Annotation of Ixodes scapularis.</title>
        <authorList>
            <consortium name="Ixodes scapularis Genome Project Consortium"/>
            <person name="Caler E."/>
            <person name="Hannick L.I."/>
            <person name="Bidwell S."/>
            <person name="Joardar V."/>
            <person name="Thiagarajan M."/>
            <person name="Amedeo P."/>
            <person name="Galinsky K.J."/>
            <person name="Schobel S."/>
            <person name="Inman J."/>
            <person name="Hostetler J."/>
            <person name="Miller J."/>
            <person name="Hammond M."/>
            <person name="Megy K."/>
            <person name="Lawson D."/>
            <person name="Kodira C."/>
            <person name="Sutton G."/>
            <person name="Meyer J."/>
            <person name="Hill C.A."/>
            <person name="Birren B."/>
            <person name="Nene V."/>
            <person name="Collins F."/>
            <person name="Alarcon-Chaidez F."/>
            <person name="Wikel S."/>
            <person name="Strausberg R."/>
        </authorList>
    </citation>
    <scope>NUCLEOTIDE SEQUENCE [LARGE SCALE GENOMIC DNA]</scope>
    <source>
        <strain evidence="17">Wikel</strain>
        <strain evidence="15">Wikel colony</strain>
    </source>
</reference>
<comment type="subcellular location">
    <subcellularLocation>
        <location evidence="1">Cell membrane</location>
    </subcellularLocation>
    <subcellularLocation>
        <location evidence="2">Secreted</location>
    </subcellularLocation>
</comment>
<evidence type="ECO:0000256" key="5">
    <source>
        <dbReference type="ARBA" id="ARBA00022729"/>
    </source>
</evidence>
<dbReference type="EMBL" id="ABJB010592508">
    <property type="status" value="NOT_ANNOTATED_CDS"/>
    <property type="molecule type" value="Genomic_DNA"/>
</dbReference>
<dbReference type="FunCoup" id="B7Q3V3">
    <property type="interactions" value="32"/>
</dbReference>
<dbReference type="InterPro" id="IPR008160">
    <property type="entry name" value="Collagen"/>
</dbReference>
<keyword evidence="7" id="KW-0472">Membrane</keyword>
<dbReference type="AlphaFoldDB" id="B7Q3V3"/>
<dbReference type="InterPro" id="IPR013783">
    <property type="entry name" value="Ig-like_fold"/>
</dbReference>
<dbReference type="PANTHER" id="PTHR23192">
    <property type="entry name" value="OLFACTOMEDIN-RELATED"/>
    <property type="match status" value="1"/>
</dbReference>
<evidence type="ECO:0000256" key="10">
    <source>
        <dbReference type="ARBA" id="ARBA00023319"/>
    </source>
</evidence>
<dbReference type="InterPro" id="IPR007110">
    <property type="entry name" value="Ig-like_dom"/>
</dbReference>
<evidence type="ECO:0000313" key="15">
    <source>
        <dbReference type="EMBL" id="EEC13525.1"/>
    </source>
</evidence>
<evidence type="ECO:0000259" key="14">
    <source>
        <dbReference type="PROSITE" id="PS51132"/>
    </source>
</evidence>
<keyword evidence="5" id="KW-0732">Signal</keyword>
<evidence type="ECO:0000256" key="9">
    <source>
        <dbReference type="ARBA" id="ARBA00023180"/>
    </source>
</evidence>
<evidence type="ECO:0000256" key="4">
    <source>
        <dbReference type="ARBA" id="ARBA00022525"/>
    </source>
</evidence>
<dbReference type="EMBL" id="ABJB010787714">
    <property type="status" value="NOT_ANNOTATED_CDS"/>
    <property type="molecule type" value="Genomic_DNA"/>
</dbReference>
<evidence type="ECO:0000256" key="2">
    <source>
        <dbReference type="ARBA" id="ARBA00004613"/>
    </source>
</evidence>
<dbReference type="EC" id="3.4.21.68" evidence="15"/>
<dbReference type="FunFam" id="2.60.40.10:FF:000328">
    <property type="entry name" value="CLUMA_CG000981, isoform A"/>
    <property type="match status" value="1"/>
</dbReference>
<evidence type="ECO:0000256" key="3">
    <source>
        <dbReference type="ARBA" id="ARBA00022475"/>
    </source>
</evidence>
<evidence type="ECO:0000313" key="17">
    <source>
        <dbReference type="Proteomes" id="UP000001555"/>
    </source>
</evidence>
<dbReference type="GO" id="GO:0005886">
    <property type="term" value="C:plasma membrane"/>
    <property type="evidence" value="ECO:0007669"/>
    <property type="project" value="UniProtKB-SubCell"/>
</dbReference>
<dbReference type="Pfam" id="PF13927">
    <property type="entry name" value="Ig_3"/>
    <property type="match status" value="1"/>
</dbReference>
<evidence type="ECO:0000256" key="8">
    <source>
        <dbReference type="ARBA" id="ARBA00023157"/>
    </source>
</evidence>
<dbReference type="GO" id="GO:0004252">
    <property type="term" value="F:serine-type endopeptidase activity"/>
    <property type="evidence" value="ECO:0007669"/>
    <property type="project" value="UniProtKB-EC"/>
</dbReference>
<keyword evidence="4" id="KW-0964">Secreted</keyword>
<feature type="compositionally biased region" description="Gly residues" evidence="12">
    <location>
        <begin position="63"/>
        <end position="72"/>
    </location>
</feature>
<evidence type="ECO:0000256" key="1">
    <source>
        <dbReference type="ARBA" id="ARBA00004236"/>
    </source>
</evidence>
<dbReference type="EnsemblMetazoa" id="ISCW021721-RA">
    <property type="protein sequence ID" value="ISCW021721-PA"/>
    <property type="gene ID" value="ISCW021721"/>
</dbReference>
<dbReference type="EMBL" id="ABJB010394115">
    <property type="status" value="NOT_ANNOTATED_CDS"/>
    <property type="molecule type" value="Genomic_DNA"/>
</dbReference>
<keyword evidence="3" id="KW-1003">Cell membrane</keyword>
<evidence type="ECO:0000313" key="16">
    <source>
        <dbReference type="EnsemblMetazoa" id="ISCW021721-PA"/>
    </source>
</evidence>
<keyword evidence="6" id="KW-0677">Repeat</keyword>
<comment type="caution">
    <text evidence="11">Lacks conserved residue(s) required for the propagation of feature annotation.</text>
</comment>
<evidence type="ECO:0000256" key="6">
    <source>
        <dbReference type="ARBA" id="ARBA00022737"/>
    </source>
</evidence>
<protein>
    <submittedName>
        <fullName evidence="15 16">Colmedin, putative</fullName>
        <ecNumber evidence="15">3.4.21.68</ecNumber>
    </submittedName>
</protein>
<dbReference type="Pfam" id="PF02191">
    <property type="entry name" value="OLF"/>
    <property type="match status" value="1"/>
</dbReference>
<keyword evidence="10" id="KW-0393">Immunoglobulin domain</keyword>
<feature type="non-terminal residue" evidence="15">
    <location>
        <position position="1"/>
    </location>
</feature>
<dbReference type="EMBL" id="ABJB010803363">
    <property type="status" value="NOT_ANNOTATED_CDS"/>
    <property type="molecule type" value="Genomic_DNA"/>
</dbReference>
<name>B7Q3V3_IXOSC</name>
<dbReference type="InterPro" id="IPR003112">
    <property type="entry name" value="Olfac-like_dom"/>
</dbReference>
<dbReference type="PROSITE" id="PS50835">
    <property type="entry name" value="IG_LIKE"/>
    <property type="match status" value="2"/>
</dbReference>
<dbReference type="PROSITE" id="PS51132">
    <property type="entry name" value="OLF"/>
    <property type="match status" value="1"/>
</dbReference>
<dbReference type="SMART" id="SM00284">
    <property type="entry name" value="OLF"/>
    <property type="match status" value="1"/>
</dbReference>
<keyword evidence="15" id="KW-0378">Hydrolase</keyword>
<dbReference type="EMBL" id="ABJB010480257">
    <property type="status" value="NOT_ANNOTATED_CDS"/>
    <property type="molecule type" value="Genomic_DNA"/>
</dbReference>